<dbReference type="InterPro" id="IPR024788">
    <property type="entry name" value="Malectin-like_Carb-bd_dom"/>
</dbReference>
<evidence type="ECO:0000313" key="4">
    <source>
        <dbReference type="EMBL" id="CAK9234684.1"/>
    </source>
</evidence>
<comment type="subcellular location">
    <subcellularLocation>
        <location evidence="1">Membrane</location>
        <topology evidence="1">Single-pass membrane protein</topology>
    </subcellularLocation>
</comment>
<protein>
    <recommendedName>
        <fullName evidence="3">Malectin-like domain-containing protein</fullName>
    </recommendedName>
</protein>
<dbReference type="PANTHER" id="PTHR45631:SF68">
    <property type="entry name" value="REPEAT FAMILY PROTEIN, PUTATIVE, EXPRESSED-RELATED"/>
    <property type="match status" value="1"/>
</dbReference>
<accession>A0ABP0V0H1</accession>
<reference evidence="4" key="1">
    <citation type="submission" date="2024-02" db="EMBL/GenBank/DDBJ databases">
        <authorList>
            <consortium name="ELIXIR-Norway"/>
            <consortium name="Elixir Norway"/>
        </authorList>
    </citation>
    <scope>NUCLEOTIDE SEQUENCE</scope>
</reference>
<feature type="signal peptide" evidence="2">
    <location>
        <begin position="1"/>
        <end position="31"/>
    </location>
</feature>
<gene>
    <name evidence="4" type="ORF">CSSPTR1EN2_LOCUS22340</name>
</gene>
<organism evidence="4 5">
    <name type="scientific">Sphagnum troendelagicum</name>
    <dbReference type="NCBI Taxonomy" id="128251"/>
    <lineage>
        <taxon>Eukaryota</taxon>
        <taxon>Viridiplantae</taxon>
        <taxon>Streptophyta</taxon>
        <taxon>Embryophyta</taxon>
        <taxon>Bryophyta</taxon>
        <taxon>Sphagnophytina</taxon>
        <taxon>Sphagnopsida</taxon>
        <taxon>Sphagnales</taxon>
        <taxon>Sphagnaceae</taxon>
        <taxon>Sphagnum</taxon>
    </lineage>
</organism>
<name>A0ABP0V0H1_9BRYO</name>
<evidence type="ECO:0000256" key="2">
    <source>
        <dbReference type="SAM" id="SignalP"/>
    </source>
</evidence>
<feature type="domain" description="Malectin-like" evidence="3">
    <location>
        <begin position="40"/>
        <end position="379"/>
    </location>
</feature>
<evidence type="ECO:0000313" key="5">
    <source>
        <dbReference type="Proteomes" id="UP001497512"/>
    </source>
</evidence>
<dbReference type="Gene3D" id="2.60.120.430">
    <property type="entry name" value="Galactose-binding lectin"/>
    <property type="match status" value="2"/>
</dbReference>
<feature type="chain" id="PRO_5046886512" description="Malectin-like domain-containing protein" evidence="2">
    <location>
        <begin position="32"/>
        <end position="443"/>
    </location>
</feature>
<evidence type="ECO:0000256" key="1">
    <source>
        <dbReference type="ARBA" id="ARBA00004167"/>
    </source>
</evidence>
<dbReference type="EMBL" id="OZ019900">
    <property type="protein sequence ID" value="CAK9234684.1"/>
    <property type="molecule type" value="Genomic_DNA"/>
</dbReference>
<proteinExistence type="predicted"/>
<keyword evidence="2" id="KW-0732">Signal</keyword>
<dbReference type="Pfam" id="PF12819">
    <property type="entry name" value="Malectin_like"/>
    <property type="match status" value="1"/>
</dbReference>
<dbReference type="Proteomes" id="UP001497512">
    <property type="component" value="Chromosome 8"/>
</dbReference>
<sequence>MEICIGPSTAMMVIAVLGALLCSVSVPGVSAQNPAGSVFIDCGSTASYVDPVTNMRWESDAPKYITQGVNALVPSAKATYPDLSELTTVRYFPDSLPYKNCYSLPVTPNNAYLIRATFFYGYYDNATTLPSFQMAIDGTIVANVTIENATAFVYHEFGVLSRPNASVIFLCLSRDSSNSVPFISAISLSSPLPANFYWPNDANFLKERKYFRTKYRLNFGGDRLVRFPDDSFDRYWFPEGVNSTFVNISTTPLQSLSNVSVINDGALWSYPPPAVLETALTTTNSMRISFPDTISEGYLGLYFAELDPTANNYSRQFEIKIPQALESQVMNPYNLAGGLDTVYVLIFYDLLEVNYVEMMIDPYSNTSGSSGPLVNALEFCELMQNEVALLTNDQDALSIEEIKSAYMDQLAEWTGDPCVPYPHPWVTCGIVDATVTNPSILAV</sequence>
<evidence type="ECO:0000259" key="3">
    <source>
        <dbReference type="Pfam" id="PF12819"/>
    </source>
</evidence>
<dbReference type="PANTHER" id="PTHR45631">
    <property type="entry name" value="OS07G0107800 PROTEIN-RELATED"/>
    <property type="match status" value="1"/>
</dbReference>
<keyword evidence="5" id="KW-1185">Reference proteome</keyword>